<keyword evidence="3" id="KW-1185">Reference proteome</keyword>
<gene>
    <name evidence="2" type="ORF">ABW286_20705</name>
</gene>
<accession>A0ABV3N708</accession>
<evidence type="ECO:0000256" key="1">
    <source>
        <dbReference type="SAM" id="MobiDB-lite"/>
    </source>
</evidence>
<dbReference type="RefSeq" id="WP_367168577.1">
    <property type="nucleotide sequence ID" value="NZ_JBFKZN010000014.1"/>
</dbReference>
<protein>
    <submittedName>
        <fullName evidence="2">Uncharacterized protein</fullName>
    </submittedName>
</protein>
<feature type="region of interest" description="Disordered" evidence="1">
    <location>
        <begin position="95"/>
        <end position="114"/>
    </location>
</feature>
<dbReference type="EMBL" id="JBFKZN010000014">
    <property type="protein sequence ID" value="MEW5291566.1"/>
    <property type="molecule type" value="Genomic_DNA"/>
</dbReference>
<sequence>MSRSFTEEIEVLQAMLSRYSPAGEETVPDVSTLLADAGALQQRALRLLSETWSVFWRSGSGPDGLVQDIECQLEYLHQFDAIAADRERYDQMQQQKRENAFDSASHLPPSGFTSTSTALHTAAGGIVDAARQLFGDRSVRASVWAFRHDGCTMLSCDLFCGDDDSLNMPITITAEGEADFTVPDEPTVYDLTEALHLVGLITRALGARVVLGLGKNETNPAVLARPLATGETNGPVNLWPLTTGTAHDE</sequence>
<evidence type="ECO:0000313" key="3">
    <source>
        <dbReference type="Proteomes" id="UP001554567"/>
    </source>
</evidence>
<name>A0ABV3N708_9GAMM</name>
<organism evidence="2 3">
    <name type="scientific">Erwinia papayae</name>
    <dbReference type="NCBI Taxonomy" id="206499"/>
    <lineage>
        <taxon>Bacteria</taxon>
        <taxon>Pseudomonadati</taxon>
        <taxon>Pseudomonadota</taxon>
        <taxon>Gammaproteobacteria</taxon>
        <taxon>Enterobacterales</taxon>
        <taxon>Erwiniaceae</taxon>
        <taxon>Erwinia</taxon>
    </lineage>
</organism>
<evidence type="ECO:0000313" key="2">
    <source>
        <dbReference type="EMBL" id="MEW5291566.1"/>
    </source>
</evidence>
<proteinExistence type="predicted"/>
<comment type="caution">
    <text evidence="2">The sequence shown here is derived from an EMBL/GenBank/DDBJ whole genome shotgun (WGS) entry which is preliminary data.</text>
</comment>
<reference evidence="2 3" key="1">
    <citation type="submission" date="2024-07" db="EMBL/GenBank/DDBJ databases">
        <authorList>
            <person name="Dulla G.F.J."/>
            <person name="Delorm J.G."/>
        </authorList>
    </citation>
    <scope>NUCLEOTIDE SEQUENCE [LARGE SCALE GENOMIC DNA]</scope>
    <source>
        <strain evidence="2 3">JGD 233</strain>
    </source>
</reference>
<dbReference type="Proteomes" id="UP001554567">
    <property type="component" value="Unassembled WGS sequence"/>
</dbReference>